<feature type="transmembrane region" description="Helical" evidence="2">
    <location>
        <begin position="12"/>
        <end position="34"/>
    </location>
</feature>
<feature type="transmembrane region" description="Helical" evidence="2">
    <location>
        <begin position="124"/>
        <end position="144"/>
    </location>
</feature>
<reference evidence="4" key="1">
    <citation type="submission" date="2015-11" db="EMBL/GenBank/DDBJ databases">
        <authorList>
            <person name="Varghese N."/>
        </authorList>
    </citation>
    <scope>NUCLEOTIDE SEQUENCE [LARGE SCALE GENOMIC DNA]</scope>
    <source>
        <strain evidence="4">DSM 45899</strain>
    </source>
</reference>
<sequence length="228" mass="23443">MVQIGGRSVATNDVGVIGAGAVAFIFSFVPWFSIKSTYYGASYSNSANGWSTDLGGYFWGWLAILLLLAVAGLTAALTFGNVRLPSLPLPLPLVLAGASGLSILLILIRWLAYPDIPSGISGGASFGLFLALIAAIAQTVFNVLNLRAGTGVAGNPPAPPTNWPGQGQPPYGQPYGQQPPQGYGQPPQGYGQQPPQGYGQQPGYGQPPTGGGYGQQPPQGYGQPPAGQ</sequence>
<feature type="region of interest" description="Disordered" evidence="1">
    <location>
        <begin position="155"/>
        <end position="228"/>
    </location>
</feature>
<protein>
    <recommendedName>
        <fullName evidence="5">34 kDa antigenic protein</fullName>
    </recommendedName>
</protein>
<feature type="compositionally biased region" description="Low complexity" evidence="1">
    <location>
        <begin position="164"/>
        <end position="207"/>
    </location>
</feature>
<evidence type="ECO:0008006" key="5">
    <source>
        <dbReference type="Google" id="ProtNLM"/>
    </source>
</evidence>
<gene>
    <name evidence="3" type="ORF">Ga0074812_102389</name>
</gene>
<evidence type="ECO:0000256" key="1">
    <source>
        <dbReference type="SAM" id="MobiDB-lite"/>
    </source>
</evidence>
<dbReference type="AlphaFoldDB" id="A0A0S4QFG5"/>
<name>A0A0S4QFG5_9ACTN</name>
<evidence type="ECO:0000256" key="2">
    <source>
        <dbReference type="SAM" id="Phobius"/>
    </source>
</evidence>
<keyword evidence="2" id="KW-1133">Transmembrane helix</keyword>
<feature type="transmembrane region" description="Helical" evidence="2">
    <location>
        <begin position="54"/>
        <end position="79"/>
    </location>
</feature>
<feature type="transmembrane region" description="Helical" evidence="2">
    <location>
        <begin position="91"/>
        <end position="112"/>
    </location>
</feature>
<evidence type="ECO:0000313" key="3">
    <source>
        <dbReference type="EMBL" id="CUU54379.1"/>
    </source>
</evidence>
<keyword evidence="2" id="KW-0472">Membrane</keyword>
<dbReference type="EMBL" id="FAOZ01000002">
    <property type="protein sequence ID" value="CUU54379.1"/>
    <property type="molecule type" value="Genomic_DNA"/>
</dbReference>
<keyword evidence="4" id="KW-1185">Reference proteome</keyword>
<dbReference type="Proteomes" id="UP000198802">
    <property type="component" value="Unassembled WGS sequence"/>
</dbReference>
<evidence type="ECO:0000313" key="4">
    <source>
        <dbReference type="Proteomes" id="UP000198802"/>
    </source>
</evidence>
<keyword evidence="2" id="KW-0812">Transmembrane</keyword>
<proteinExistence type="predicted"/>
<dbReference type="RefSeq" id="WP_091271742.1">
    <property type="nucleotide sequence ID" value="NZ_FAOZ01000002.1"/>
</dbReference>
<feature type="compositionally biased region" description="Low complexity" evidence="1">
    <location>
        <begin position="215"/>
        <end position="228"/>
    </location>
</feature>
<organism evidence="3 4">
    <name type="scientific">Parafrankia irregularis</name>
    <dbReference type="NCBI Taxonomy" id="795642"/>
    <lineage>
        <taxon>Bacteria</taxon>
        <taxon>Bacillati</taxon>
        <taxon>Actinomycetota</taxon>
        <taxon>Actinomycetes</taxon>
        <taxon>Frankiales</taxon>
        <taxon>Frankiaceae</taxon>
        <taxon>Parafrankia</taxon>
    </lineage>
</organism>
<accession>A0A0S4QFG5</accession>